<feature type="compositionally biased region" description="Basic residues" evidence="1">
    <location>
        <begin position="1020"/>
        <end position="1034"/>
    </location>
</feature>
<feature type="domain" description="SLS1 C-terminal" evidence="3">
    <location>
        <begin position="416"/>
        <end position="837"/>
    </location>
</feature>
<evidence type="ECO:0000256" key="1">
    <source>
        <dbReference type="SAM" id="MobiDB-lite"/>
    </source>
</evidence>
<evidence type="ECO:0000259" key="3">
    <source>
        <dbReference type="Pfam" id="PF20778"/>
    </source>
</evidence>
<gene>
    <name evidence="4" type="ORF">LTR25_006332</name>
</gene>
<evidence type="ECO:0000313" key="4">
    <source>
        <dbReference type="EMBL" id="KAK5535324.1"/>
    </source>
</evidence>
<name>A0AAV9Q558_9PEZI</name>
<proteinExistence type="predicted"/>
<accession>A0AAV9Q558</accession>
<feature type="compositionally biased region" description="Polar residues" evidence="1">
    <location>
        <begin position="760"/>
        <end position="771"/>
    </location>
</feature>
<dbReference type="Pfam" id="PF20778">
    <property type="entry name" value="SLS1_C"/>
    <property type="match status" value="1"/>
</dbReference>
<reference evidence="4 5" key="1">
    <citation type="submission" date="2023-06" db="EMBL/GenBank/DDBJ databases">
        <title>Black Yeasts Isolated from many extreme environments.</title>
        <authorList>
            <person name="Coleine C."/>
            <person name="Stajich J.E."/>
            <person name="Selbmann L."/>
        </authorList>
    </citation>
    <scope>NUCLEOTIDE SEQUENCE [LARGE SCALE GENOMIC DNA]</scope>
    <source>
        <strain evidence="4 5">CCFEE 5887</strain>
    </source>
</reference>
<feature type="compositionally biased region" description="Basic residues" evidence="1">
    <location>
        <begin position="956"/>
        <end position="969"/>
    </location>
</feature>
<keyword evidence="5" id="KW-1185">Reference proteome</keyword>
<evidence type="ECO:0000259" key="2">
    <source>
        <dbReference type="Pfam" id="PF20776"/>
    </source>
</evidence>
<dbReference type="InterPro" id="IPR048400">
    <property type="entry name" value="SLS1_N"/>
</dbReference>
<dbReference type="EMBL" id="JAXLQG010000010">
    <property type="protein sequence ID" value="KAK5535324.1"/>
    <property type="molecule type" value="Genomic_DNA"/>
</dbReference>
<dbReference type="AlphaFoldDB" id="A0AAV9Q558"/>
<evidence type="ECO:0000313" key="5">
    <source>
        <dbReference type="Proteomes" id="UP001345827"/>
    </source>
</evidence>
<feature type="region of interest" description="Disordered" evidence="1">
    <location>
        <begin position="48"/>
        <end position="92"/>
    </location>
</feature>
<sequence length="1034" mass="115633">MLERLTKSAYVCLRCQRRQIRDQLLSPGASESRLTSSFRRWQSSAAAARIEEEPDSFDHDRETPSPLDDGSRTDAAPTDAPRSTGYKARRWQPKRTAKLGVNSLGKPAEVLILPSRDRRIPLVPQNVGVKEDHRAVMQRALDLEKEPLQLKELKANIEQIRTLIEKQRGQLDTEEWSTFRKHLVKGFTWNQLKLYLVSSRDRFRTRSVYDQEKSVLAKFIVEDIWGFTTPVAGGAADGEADVHATKKRGTLTFTVKEDYKMDYLLTDDSQYLKTTSEEFQVQIDVFRTQRKIQIHGLRARATKALDKLSSLLKDLQVTGIQLRERSVGETYSDTTLKPVVAPFLRAVAQKFNVHIDVTPQAIRILHRKRPDSAEHARREIRLAAISEPESWQKVILQPLGPVDQPAMIPYPTPAELSWGLYQLPWTRLVATSISPQSTDVDAAYPASPDSILGKIEKWVQNPLTWSREHTRKHLQYDLAVKYGKALFRDTSEIKKLANKDDAKRSSSSHDGASTTNDLVEAEMVNNLGSSIGEETNANEDSGSQEETVSNTQQKSPGGTESGASSNGATTTRHTSLALKKPDKRDLMEKISSDLGKPSFVGEIPHILQQLAPLREWKPQKEREAPEVDPKAGPILRLELGPTTEVTKFPKLEVIVSAMPDEGKKPKLSIARISAIFGEKSCTVLCPDREVDMKITGKLRRDLWQQGTNEDKLTLPLMTSIRRYVASARRPNATDWVFSPFVPLTFLSNTHDSLESHRQKVNQSLMPSVQSKSTKKDERNKSQKLEYMLQSVDAIDADSRSISVEYAGMDKKENLCLEHITLTGANATGQELRLAERPYLSPPTSQSPNVRLLAQAGFELLKRLGQDPTKTTSTQLGEDIRLPQMPPDAGTRADQDVQLMGTSAERRKAKRLAAAKEKNEQPFEETPQELEKESPAEPATGSTAGSDSKSVKATAKSPKKKSSKIPKKQLAKQSSDKPIAAANDEAKAKSSVEKSKEPKQDRPEPEPKGEKKDKPAQVKSHVPKVKSSRAWKKKN</sequence>
<feature type="compositionally biased region" description="Polar residues" evidence="1">
    <location>
        <begin position="508"/>
        <end position="517"/>
    </location>
</feature>
<feature type="compositionally biased region" description="Basic and acidic residues" evidence="1">
    <location>
        <begin position="983"/>
        <end position="1015"/>
    </location>
</feature>
<feature type="region of interest" description="Disordered" evidence="1">
    <location>
        <begin position="862"/>
        <end position="1034"/>
    </location>
</feature>
<feature type="region of interest" description="Disordered" evidence="1">
    <location>
        <begin position="497"/>
        <end position="584"/>
    </location>
</feature>
<feature type="compositionally biased region" description="Polar residues" evidence="1">
    <location>
        <begin position="526"/>
        <end position="574"/>
    </location>
</feature>
<feature type="region of interest" description="Disordered" evidence="1">
    <location>
        <begin position="756"/>
        <end position="781"/>
    </location>
</feature>
<comment type="caution">
    <text evidence="4">The sequence shown here is derived from an EMBL/GenBank/DDBJ whole genome shotgun (WGS) entry which is preliminary data.</text>
</comment>
<dbReference type="Proteomes" id="UP001345827">
    <property type="component" value="Unassembled WGS sequence"/>
</dbReference>
<feature type="domain" description="SLS1 N-terminal" evidence="2">
    <location>
        <begin position="149"/>
        <end position="227"/>
    </location>
</feature>
<dbReference type="InterPro" id="IPR048401">
    <property type="entry name" value="SLS1_C"/>
</dbReference>
<organism evidence="4 5">
    <name type="scientific">Vermiconidia calcicola</name>
    <dbReference type="NCBI Taxonomy" id="1690605"/>
    <lineage>
        <taxon>Eukaryota</taxon>
        <taxon>Fungi</taxon>
        <taxon>Dikarya</taxon>
        <taxon>Ascomycota</taxon>
        <taxon>Pezizomycotina</taxon>
        <taxon>Dothideomycetes</taxon>
        <taxon>Dothideomycetidae</taxon>
        <taxon>Mycosphaerellales</taxon>
        <taxon>Extremaceae</taxon>
        <taxon>Vermiconidia</taxon>
    </lineage>
</organism>
<dbReference type="Pfam" id="PF20776">
    <property type="entry name" value="SLS1_N"/>
    <property type="match status" value="1"/>
</dbReference>
<protein>
    <submittedName>
        <fullName evidence="4">Uncharacterized protein</fullName>
    </submittedName>
</protein>